<name>A0ACC6M6Z8_9BACI</name>
<evidence type="ECO:0000313" key="2">
    <source>
        <dbReference type="Proteomes" id="UP001277972"/>
    </source>
</evidence>
<keyword evidence="2" id="KW-1185">Reference proteome</keyword>
<dbReference type="Proteomes" id="UP001277972">
    <property type="component" value="Unassembled WGS sequence"/>
</dbReference>
<gene>
    <name evidence="1" type="ORF">SH601_11580</name>
</gene>
<comment type="caution">
    <text evidence="1">The sequence shown here is derived from an EMBL/GenBank/DDBJ whole genome shotgun (WGS) entry which is preliminary data.</text>
</comment>
<accession>A0ACC6M6Z8</accession>
<reference evidence="1" key="1">
    <citation type="submission" date="2023-11" db="EMBL/GenBank/DDBJ databases">
        <title>Gracilibacillus pellucida a moderately halophilic bacterium isolated from saline soil in Xinjiang province.</title>
        <authorList>
            <person name="Zhang Z."/>
            <person name="Tan F."/>
            <person name="Wang Y."/>
            <person name="Xia M."/>
        </authorList>
    </citation>
    <scope>NUCLEOTIDE SEQUENCE</scope>
    <source>
        <strain evidence="1">S3-1-1</strain>
    </source>
</reference>
<dbReference type="EMBL" id="JAWZSR010000006">
    <property type="protein sequence ID" value="MDX8046622.1"/>
    <property type="molecule type" value="Genomic_DNA"/>
</dbReference>
<protein>
    <submittedName>
        <fullName evidence="1">AAA family ATPase</fullName>
    </submittedName>
</protein>
<evidence type="ECO:0000313" key="1">
    <source>
        <dbReference type="EMBL" id="MDX8046622.1"/>
    </source>
</evidence>
<sequence>METKFFVIDSSEVPSNPNYSEDFIYVYLVKDSWNDWWQYQTVFDVQCQIKNSLETLGTIKIGQKGLVYEKEELSPAVPPYFDQIPPDFFSVGQDVTYYSTLYNLGDEIRYHILKGLNDIAQDEKLYEEVKNEHITRRSLLRSISSTSVKGQFRRLANGNAKLTEYFFSYKLPNNETSSSFEVEVQPNSRPPSNLHVIIGRNGVGKTRLLKNLINNLRTNRSEYGEIIKNINESNQEDLFANLVSVSFSSFDPGTDELMELESEDLIRYYNIGLLKKEKINEKDEVQKQEVDEELIEKTVYTPKTLIDLQNEFKDSLLFLSNSSKTKRWKKAIKTLESDPIFNGLGIEHLIKPKYKDRIDKIFNKLSSGHKIVLLTITKLVETVEERSLVILDEPEIHLHPPLLSAFTRALSDLLIYRNAVALIATHSPVIVQEVPKNCVWIMNRTNDLVSFERPEIETFGENIGTLTREIFGLEVTNSGFHSLLRDIVGQSNDYDEVVSQFDERLGLEAKTIIRSLFFKKDGR</sequence>
<organism evidence="1 2">
    <name type="scientific">Gracilibacillus pellucidus</name>
    <dbReference type="NCBI Taxonomy" id="3095368"/>
    <lineage>
        <taxon>Bacteria</taxon>
        <taxon>Bacillati</taxon>
        <taxon>Bacillota</taxon>
        <taxon>Bacilli</taxon>
        <taxon>Bacillales</taxon>
        <taxon>Bacillaceae</taxon>
        <taxon>Gracilibacillus</taxon>
    </lineage>
</organism>
<proteinExistence type="predicted"/>